<feature type="transmembrane region" description="Helical" evidence="2">
    <location>
        <begin position="20"/>
        <end position="41"/>
    </location>
</feature>
<feature type="coiled-coil region" evidence="1">
    <location>
        <begin position="101"/>
        <end position="128"/>
    </location>
</feature>
<sequence length="340" mass="38525">MDGYKPKTFWERPEGVTGGVFLAGIIIALGIITVKSLAFVIGALTSGVGLIVSLLVLGTIIFTALDPKARNLVWYMYKSAMRYITGIFVKMDPIAILKGYVSDLKENLRKMNRQISMLRGQMHKLQELILNNRKEIQSNLSLASQAKETDKQAIMILKSRKAGRLKESNMKLEDLYKKMEILYRVLGKMYENSEVMLEDIQDQVEIKDQERKAMYASNSAMKSAMSIITGNGDKRMMFDMALEAVADDVANKVGEMERFMDVSENFMKSVDLQNGIFEEEGLKMLEKWENEGVSSILGDQKQTLLKAAADDTNVLDINAPLRRPEPVEVRKNQYDTFFEE</sequence>
<feature type="transmembrane region" description="Helical" evidence="2">
    <location>
        <begin position="48"/>
        <end position="65"/>
    </location>
</feature>
<organism evidence="3 4">
    <name type="scientific">Candidatus Opimibacter skivensis</name>
    <dbReference type="NCBI Taxonomy" id="2982028"/>
    <lineage>
        <taxon>Bacteria</taxon>
        <taxon>Pseudomonadati</taxon>
        <taxon>Bacteroidota</taxon>
        <taxon>Saprospiria</taxon>
        <taxon>Saprospirales</taxon>
        <taxon>Saprospiraceae</taxon>
        <taxon>Candidatus Opimibacter</taxon>
    </lineage>
</organism>
<dbReference type="Proteomes" id="UP000808337">
    <property type="component" value="Unassembled WGS sequence"/>
</dbReference>
<evidence type="ECO:0000256" key="2">
    <source>
        <dbReference type="SAM" id="Phobius"/>
    </source>
</evidence>
<keyword evidence="1" id="KW-0175">Coiled coil</keyword>
<name>A0A9D7SW04_9BACT</name>
<reference evidence="3 4" key="1">
    <citation type="submission" date="2020-10" db="EMBL/GenBank/DDBJ databases">
        <title>Connecting structure to function with the recovery of over 1000 high-quality activated sludge metagenome-assembled genomes encoding full-length rRNA genes using long-read sequencing.</title>
        <authorList>
            <person name="Singleton C.M."/>
            <person name="Petriglieri F."/>
            <person name="Kristensen J.M."/>
            <person name="Kirkegaard R.H."/>
            <person name="Michaelsen T.Y."/>
            <person name="Andersen M.H."/>
            <person name="Karst S.M."/>
            <person name="Dueholm M.S."/>
            <person name="Nielsen P.H."/>
            <person name="Albertsen M."/>
        </authorList>
    </citation>
    <scope>NUCLEOTIDE SEQUENCE [LARGE SCALE GENOMIC DNA]</scope>
    <source>
        <strain evidence="3">Ribe_18-Q3-R11-54_MAXAC.273</strain>
    </source>
</reference>
<keyword evidence="2" id="KW-0812">Transmembrane</keyword>
<dbReference type="EMBL" id="JADKGY010000029">
    <property type="protein sequence ID" value="MBK9984137.1"/>
    <property type="molecule type" value="Genomic_DNA"/>
</dbReference>
<accession>A0A9D7SW04</accession>
<keyword evidence="2" id="KW-1133">Transmembrane helix</keyword>
<gene>
    <name evidence="3" type="ORF">IPP15_17500</name>
</gene>
<keyword evidence="2" id="KW-0472">Membrane</keyword>
<evidence type="ECO:0000313" key="3">
    <source>
        <dbReference type="EMBL" id="MBK9984137.1"/>
    </source>
</evidence>
<evidence type="ECO:0000313" key="4">
    <source>
        <dbReference type="Proteomes" id="UP000808337"/>
    </source>
</evidence>
<comment type="caution">
    <text evidence="3">The sequence shown here is derived from an EMBL/GenBank/DDBJ whole genome shotgun (WGS) entry which is preliminary data.</text>
</comment>
<protein>
    <submittedName>
        <fullName evidence="3">Uncharacterized protein</fullName>
    </submittedName>
</protein>
<dbReference type="AlphaFoldDB" id="A0A9D7SW04"/>
<proteinExistence type="predicted"/>
<evidence type="ECO:0000256" key="1">
    <source>
        <dbReference type="SAM" id="Coils"/>
    </source>
</evidence>